<dbReference type="AlphaFoldDB" id="A0A177A390"/>
<name>A0A177A390_9PEZI</name>
<dbReference type="Proteomes" id="UP000077154">
    <property type="component" value="Unassembled WGS sequence"/>
</dbReference>
<gene>
    <name evidence="1" type="ORF">VC83_08333</name>
</gene>
<protein>
    <submittedName>
        <fullName evidence="1">Uncharacterized protein</fullName>
    </submittedName>
</protein>
<dbReference type="GeneID" id="36291375"/>
<organism evidence="1">
    <name type="scientific">Pseudogymnoascus destructans</name>
    <dbReference type="NCBI Taxonomy" id="655981"/>
    <lineage>
        <taxon>Eukaryota</taxon>
        <taxon>Fungi</taxon>
        <taxon>Dikarya</taxon>
        <taxon>Ascomycota</taxon>
        <taxon>Pezizomycotina</taxon>
        <taxon>Leotiomycetes</taxon>
        <taxon>Thelebolales</taxon>
        <taxon>Thelebolaceae</taxon>
        <taxon>Pseudogymnoascus</taxon>
    </lineage>
</organism>
<reference evidence="1" key="1">
    <citation type="submission" date="2016-03" db="EMBL/GenBank/DDBJ databases">
        <title>Updated assembly of Pseudogymnoascus destructans, the fungus causing white-nose syndrome of bats.</title>
        <authorList>
            <person name="Palmer J.M."/>
            <person name="Drees K.P."/>
            <person name="Foster J.T."/>
            <person name="Lindner D.L."/>
        </authorList>
    </citation>
    <scope>NUCLEOTIDE SEQUENCE [LARGE SCALE GENOMIC DNA]</scope>
    <source>
        <strain evidence="1">20631-21</strain>
    </source>
</reference>
<accession>A0A177A390</accession>
<proteinExistence type="predicted"/>
<evidence type="ECO:0000313" key="1">
    <source>
        <dbReference type="EMBL" id="OAF55404.1"/>
    </source>
</evidence>
<sequence length="131" mass="13810">MSAPSGPIAALAPLATPLPPSPNGSPFTDAQWAILMSLMDAAVPRIVRASAATEGSLDYTVSDAEYAFLSTQAGASAQAKDTETLDAYLAERPSDSAEFQDLLMRQLVYYATEEQVKGLKFVLAALGYGSF</sequence>
<dbReference type="VEuPathDB" id="FungiDB:GMDG_04950"/>
<dbReference type="OrthoDB" id="269227at2759"/>
<dbReference type="RefSeq" id="XP_024320704.1">
    <property type="nucleotide sequence ID" value="XM_024471888.1"/>
</dbReference>
<dbReference type="EMBL" id="KV441409">
    <property type="protein sequence ID" value="OAF55404.1"/>
    <property type="molecule type" value="Genomic_DNA"/>
</dbReference>